<sequence length="143" mass="16220">MGKVKAKAKASPQFRRLCNRFSAILGGTEHEITRGPVCFVSRNRVFNASILGRKTTSPLVRYQLFSFESLNSSGRALCLGETALFQNQVNRLLSNLRKNGIKVTAVHNHWLFDNPRLMYIHWESIDNPIAFARKVKRSIAFLG</sequence>
<organism evidence="1 2">
    <name type="scientific">Brevibacillus brevis</name>
    <name type="common">Bacillus brevis</name>
    <dbReference type="NCBI Taxonomy" id="1393"/>
    <lineage>
        <taxon>Bacteria</taxon>
        <taxon>Bacillati</taxon>
        <taxon>Bacillota</taxon>
        <taxon>Bacilli</taxon>
        <taxon>Bacillales</taxon>
        <taxon>Paenibacillaceae</taxon>
        <taxon>Brevibacillus</taxon>
    </lineage>
</organism>
<dbReference type="Pfam" id="PF07485">
    <property type="entry name" value="DUF1529"/>
    <property type="match status" value="1"/>
</dbReference>
<dbReference type="EMBL" id="CP030117">
    <property type="protein sequence ID" value="AWX54782.1"/>
    <property type="molecule type" value="Genomic_DNA"/>
</dbReference>
<evidence type="ECO:0000313" key="1">
    <source>
        <dbReference type="EMBL" id="AWX54782.1"/>
    </source>
</evidence>
<reference evidence="1 2" key="1">
    <citation type="journal article" date="2015" name="Genome Announc.">
        <title>Draft Genome Sequence of Brevibacillus brevis DZQ7, a Plant Growth-Promoting Rhizobacterium with Broad-Spectrum Antimicrobial Activity.</title>
        <authorList>
            <person name="Hou Q."/>
            <person name="Wang C."/>
            <person name="Hou X."/>
            <person name="Xia Z."/>
            <person name="Ye J."/>
            <person name="Liu K."/>
            <person name="Liu H."/>
            <person name="Wang J."/>
            <person name="Guo H."/>
            <person name="Yu X."/>
            <person name="Yang Y."/>
            <person name="Du B."/>
            <person name="Ding Y."/>
        </authorList>
    </citation>
    <scope>NUCLEOTIDE SEQUENCE [LARGE SCALE GENOMIC DNA]</scope>
    <source>
        <strain evidence="1 2">DZQ7</strain>
    </source>
</reference>
<gene>
    <name evidence="1" type="ORF">AB432_006950</name>
</gene>
<dbReference type="AlphaFoldDB" id="A0A2Z4ME27"/>
<evidence type="ECO:0000313" key="2">
    <source>
        <dbReference type="Proteomes" id="UP000036061"/>
    </source>
</evidence>
<protein>
    <submittedName>
        <fullName evidence="1">DUF1259 domain-containing protein</fullName>
    </submittedName>
</protein>
<dbReference type="InterPro" id="IPR011094">
    <property type="entry name" value="Uncharacterised_LppY/LpqO"/>
</dbReference>
<accession>A0A2Z4ME27</accession>
<proteinExistence type="predicted"/>
<dbReference type="RefSeq" id="WP_048031631.1">
    <property type="nucleotide sequence ID" value="NZ_CP030117.1"/>
</dbReference>
<dbReference type="Proteomes" id="UP000036061">
    <property type="component" value="Chromosome"/>
</dbReference>
<name>A0A2Z4ME27_BREBE</name>